<dbReference type="Proteomes" id="UP000001396">
    <property type="component" value="Unassembled WGS sequence"/>
</dbReference>
<feature type="region of interest" description="Disordered" evidence="1">
    <location>
        <begin position="1"/>
        <end position="34"/>
    </location>
</feature>
<name>D3BPL7_HETP5</name>
<reference evidence="2 3" key="1">
    <citation type="journal article" date="2011" name="Genome Res.">
        <title>Phylogeny-wide analysis of social amoeba genomes highlights ancient origins for complex intercellular communication.</title>
        <authorList>
            <person name="Heidel A.J."/>
            <person name="Lawal H.M."/>
            <person name="Felder M."/>
            <person name="Schilde C."/>
            <person name="Helps N.R."/>
            <person name="Tunggal B."/>
            <person name="Rivero F."/>
            <person name="John U."/>
            <person name="Schleicher M."/>
            <person name="Eichinger L."/>
            <person name="Platzer M."/>
            <person name="Noegel A.A."/>
            <person name="Schaap P."/>
            <person name="Gloeckner G."/>
        </authorList>
    </citation>
    <scope>NUCLEOTIDE SEQUENCE [LARGE SCALE GENOMIC DNA]</scope>
    <source>
        <strain evidence="3">ATCC 26659 / Pp 5 / PN500</strain>
    </source>
</reference>
<dbReference type="GeneID" id="31365414"/>
<protein>
    <submittedName>
        <fullName evidence="2">Uncharacterized protein</fullName>
    </submittedName>
</protein>
<sequence length="69" mass="7912">MINSSSHHIHSQNLESSVRDILDRNSNPDLSYEEWSHSKQQIKNLCVGRCQAESVNVQQQLSSYTDIPQ</sequence>
<comment type="caution">
    <text evidence="2">The sequence shown here is derived from an EMBL/GenBank/DDBJ whole genome shotgun (WGS) entry which is preliminary data.</text>
</comment>
<proteinExistence type="predicted"/>
<organism evidence="2 3">
    <name type="scientific">Heterostelium pallidum (strain ATCC 26659 / Pp 5 / PN500)</name>
    <name type="common">Cellular slime mold</name>
    <name type="synonym">Polysphondylium pallidum</name>
    <dbReference type="NCBI Taxonomy" id="670386"/>
    <lineage>
        <taxon>Eukaryota</taxon>
        <taxon>Amoebozoa</taxon>
        <taxon>Evosea</taxon>
        <taxon>Eumycetozoa</taxon>
        <taxon>Dictyostelia</taxon>
        <taxon>Acytosteliales</taxon>
        <taxon>Acytosteliaceae</taxon>
        <taxon>Heterostelium</taxon>
    </lineage>
</organism>
<dbReference type="InParanoid" id="D3BPL7"/>
<evidence type="ECO:0000313" key="3">
    <source>
        <dbReference type="Proteomes" id="UP000001396"/>
    </source>
</evidence>
<dbReference type="EMBL" id="ADBJ01000045">
    <property type="protein sequence ID" value="EFA76637.1"/>
    <property type="molecule type" value="Genomic_DNA"/>
</dbReference>
<accession>D3BPL7</accession>
<dbReference type="AlphaFoldDB" id="D3BPL7"/>
<dbReference type="RefSeq" id="XP_020428769.1">
    <property type="nucleotide sequence ID" value="XM_020580729.1"/>
</dbReference>
<gene>
    <name evidence="2" type="ORF">PPL_09942</name>
</gene>
<keyword evidence="3" id="KW-1185">Reference proteome</keyword>
<evidence type="ECO:0000313" key="2">
    <source>
        <dbReference type="EMBL" id="EFA76637.1"/>
    </source>
</evidence>
<evidence type="ECO:0000256" key="1">
    <source>
        <dbReference type="SAM" id="MobiDB-lite"/>
    </source>
</evidence>